<feature type="region of interest" description="Disordered" evidence="1">
    <location>
        <begin position="494"/>
        <end position="513"/>
    </location>
</feature>
<sequence>MILLFFFMIQIPGEGIGISDKGELSNVVSNFGLLSYHHYVTPACHWPNAAPFPQQYCVGFGFFAAKEYSVVESMDHVYPEWMPLEGSYGTLYSGEVTDPSGTPIMATSDDIETWPLVAGERFWPGPWRKDTLGQPVEGEFTSDRDLFCIFNDQGVFGLQVDQSVYSYGRIYAQDFIFFDMKVYSNVDTTIGDIHLGFRGKFRCDYDMQDYIGLYRDSMVTFVYYWDADGVPFDPWESVGMIGVAFLNQEIENFHYYKKEDELSREDSLYKSKLYSIITSDPSPSYLDSSLYFHGDDINIDDPSFVQALPPESTSAYNYIVSTGPKTITPDDTLQFTCAIICAEDSVGLFQNLTVALTMAENYFLGSGPPTAPVVTAVSGYKKVTLYWEAEPSESSADIMTGRQDFEGYKIYRSEDQGRTWGAEITNHQGYVVGYVPLAQFDLVDGIYGVDPAFPYQSLGNETGVKHTFVDSTVYNGIEYWYCVAAYDRGNQHPDSLEPSYENSKGRPSATHVVSTTPASMPSGYVSASIQGSDTLQPIGGPCEGLALVNILDPVQVLPHTYRVSFHDTVINDTINITTFNLCDVTTQETLLYRNELSDSSLDNIPVVDGFRLVLFNTASGVKSMEWTLVTGDTCTFQWWTGYLGTMAGETYASGSADFRIVVDHANPATVGIIDGFGGSYPPIQIPIRIYDITDTLNQVDVSDWCWLVDYAYAFPGDTAHFGPPGWDLIPGGAGYNPHPDWAAVGFVDQIGCENANGDAAYFATQNGDSTAIAPSEGDEFTIITFKPFSHSIEYEFTMVPPSIDSAEIELGDVRVVPNPYILVSKFESTPYDRRLMFTNLPEQCRIMIYNVAGEHINTIEHTSGLGYAYWDLRTKYGIEVAYGMYIYVVQTENGTKAKGKFAIIK</sequence>
<dbReference type="InterPro" id="IPR013783">
    <property type="entry name" value="Ig-like_fold"/>
</dbReference>
<name>A0A0S8FW04_UNCW3</name>
<comment type="caution">
    <text evidence="2">The sequence shown here is derived from an EMBL/GenBank/DDBJ whole genome shotgun (WGS) entry which is preliminary data.</text>
</comment>
<gene>
    <name evidence="2" type="ORF">AMJ83_03620</name>
</gene>
<reference evidence="2 3" key="1">
    <citation type="journal article" date="2015" name="Microbiome">
        <title>Genomic resolution of linkages in carbon, nitrogen, and sulfur cycling among widespread estuary sediment bacteria.</title>
        <authorList>
            <person name="Baker B.J."/>
            <person name="Lazar C.S."/>
            <person name="Teske A.P."/>
            <person name="Dick G.J."/>
        </authorList>
    </citation>
    <scope>NUCLEOTIDE SEQUENCE [LARGE SCALE GENOMIC DNA]</scope>
    <source>
        <strain evidence="2">SM23_42</strain>
    </source>
</reference>
<dbReference type="EMBL" id="LJUJ01000005">
    <property type="protein sequence ID" value="KPK64100.1"/>
    <property type="molecule type" value="Genomic_DNA"/>
</dbReference>
<proteinExistence type="predicted"/>
<dbReference type="Proteomes" id="UP000051373">
    <property type="component" value="Unassembled WGS sequence"/>
</dbReference>
<organism evidence="2 3">
    <name type="scientific">candidate division WOR_3 bacterium SM23_42</name>
    <dbReference type="NCBI Taxonomy" id="1703779"/>
    <lineage>
        <taxon>Bacteria</taxon>
        <taxon>Bacteria division WOR-3</taxon>
    </lineage>
</organism>
<evidence type="ECO:0000256" key="1">
    <source>
        <dbReference type="SAM" id="MobiDB-lite"/>
    </source>
</evidence>
<dbReference type="STRING" id="1703779.AMJ83_03620"/>
<accession>A0A0S8FW04</accession>
<evidence type="ECO:0000313" key="2">
    <source>
        <dbReference type="EMBL" id="KPK64100.1"/>
    </source>
</evidence>
<dbReference type="AlphaFoldDB" id="A0A0S8FW04"/>
<dbReference type="Gene3D" id="2.60.40.4070">
    <property type="match status" value="1"/>
</dbReference>
<dbReference type="Gene3D" id="2.60.40.10">
    <property type="entry name" value="Immunoglobulins"/>
    <property type="match status" value="1"/>
</dbReference>
<protein>
    <submittedName>
        <fullName evidence="2">Uncharacterized protein</fullName>
    </submittedName>
</protein>
<evidence type="ECO:0000313" key="3">
    <source>
        <dbReference type="Proteomes" id="UP000051373"/>
    </source>
</evidence>